<dbReference type="EMBL" id="BK015131">
    <property type="protein sequence ID" value="DAD92252.1"/>
    <property type="molecule type" value="Genomic_DNA"/>
</dbReference>
<protein>
    <submittedName>
        <fullName evidence="4">Baseplate J like protein</fullName>
    </submittedName>
</protein>
<proteinExistence type="inferred from homology"/>
<comment type="similarity">
    <text evidence="1">Belongs to the Mu gp47/PBSX XkdT family.</text>
</comment>
<dbReference type="Pfam" id="PF26079">
    <property type="entry name" value="Baseplate_J_C"/>
    <property type="match status" value="1"/>
</dbReference>
<dbReference type="PANTHER" id="PTHR37829">
    <property type="entry name" value="PHAGE-LIKE ELEMENT PBSX PROTEIN XKDT"/>
    <property type="match status" value="1"/>
</dbReference>
<name>A0A8S5NCR7_9CAUD</name>
<sequence>MYEEMTYETILSNALTKVPADIDKREGSMIYTALAPACAELAQLYLELDLILNETFADTASREYLVRRALERGIKPKEATYAVARGEFNIEIPIGSRYSLDKFTYITKRKLADGGYELECEVLGSVPNGSIGKLIPIEYTEGLETAMLTEILIPGEDEEDTEVFRKRYLDSFDAQAFGGNRTDYKEKVLKLDGVGAVKVYRATNVSGEECGGNVKLVILNSEYSKPSTALVDSVQSAIDPTANGGDGLGFAPLWHLVNVAGADETVINITTTITYQSGYTYDDVKSYIISVVDSYFKELARGWQEEGNSGLIVRISKIDVALLGIPGIIDVTDTAINGSSLNIELDKNAIPVRGEINGS</sequence>
<dbReference type="InterPro" id="IPR058531">
    <property type="entry name" value="Baseplate_J_M"/>
</dbReference>
<feature type="domain" description="Baseplate J-like C-terminal" evidence="3">
    <location>
        <begin position="267"/>
        <end position="357"/>
    </location>
</feature>
<evidence type="ECO:0000256" key="1">
    <source>
        <dbReference type="ARBA" id="ARBA00038087"/>
    </source>
</evidence>
<feature type="domain" description="Baseplate J-like central" evidence="2">
    <location>
        <begin position="176"/>
        <end position="260"/>
    </location>
</feature>
<dbReference type="InterPro" id="IPR052399">
    <property type="entry name" value="Phage_Baseplate_Assmbl_Protein"/>
</dbReference>
<evidence type="ECO:0000313" key="4">
    <source>
        <dbReference type="EMBL" id="DAD92252.1"/>
    </source>
</evidence>
<reference evidence="4" key="1">
    <citation type="journal article" date="2021" name="Proc. Natl. Acad. Sci. U.S.A.">
        <title>A Catalog of Tens of Thousands of Viruses from Human Metagenomes Reveals Hidden Associations with Chronic Diseases.</title>
        <authorList>
            <person name="Tisza M.J."/>
            <person name="Buck C.B."/>
        </authorList>
    </citation>
    <scope>NUCLEOTIDE SEQUENCE</scope>
    <source>
        <strain evidence="4">CtQ0C17</strain>
    </source>
</reference>
<dbReference type="InterPro" id="IPR058530">
    <property type="entry name" value="Baseplate_J-like_C"/>
</dbReference>
<organism evidence="4">
    <name type="scientific">Siphoviridae sp. ctQ0C17</name>
    <dbReference type="NCBI Taxonomy" id="2826325"/>
    <lineage>
        <taxon>Viruses</taxon>
        <taxon>Duplodnaviria</taxon>
        <taxon>Heunggongvirae</taxon>
        <taxon>Uroviricota</taxon>
        <taxon>Caudoviricetes</taxon>
    </lineage>
</organism>
<dbReference type="PANTHER" id="PTHR37829:SF3">
    <property type="entry name" value="PROTEIN JAYE-RELATED"/>
    <property type="match status" value="1"/>
</dbReference>
<dbReference type="Pfam" id="PF26078">
    <property type="entry name" value="Baseplate_J_M"/>
    <property type="match status" value="1"/>
</dbReference>
<accession>A0A8S5NCR7</accession>
<evidence type="ECO:0000259" key="2">
    <source>
        <dbReference type="Pfam" id="PF26078"/>
    </source>
</evidence>
<evidence type="ECO:0000259" key="3">
    <source>
        <dbReference type="Pfam" id="PF26079"/>
    </source>
</evidence>